<evidence type="ECO:0000256" key="4">
    <source>
        <dbReference type="ARBA" id="ARBA00023136"/>
    </source>
</evidence>
<gene>
    <name evidence="7" type="ORF">K437DRAFT_259359</name>
</gene>
<dbReference type="FunCoup" id="A0A066VAR2">
    <property type="interactions" value="48"/>
</dbReference>
<dbReference type="PROSITE" id="PS51503">
    <property type="entry name" value="HIG1"/>
    <property type="match status" value="1"/>
</dbReference>
<organism evidence="7 8">
    <name type="scientific">Tilletiaria anomala (strain ATCC 24038 / CBS 436.72 / UBC 951)</name>
    <dbReference type="NCBI Taxonomy" id="1037660"/>
    <lineage>
        <taxon>Eukaryota</taxon>
        <taxon>Fungi</taxon>
        <taxon>Dikarya</taxon>
        <taxon>Basidiomycota</taxon>
        <taxon>Ustilaginomycotina</taxon>
        <taxon>Exobasidiomycetes</taxon>
        <taxon>Georgefischeriales</taxon>
        <taxon>Tilletiariaceae</taxon>
        <taxon>Tilletiaria</taxon>
    </lineage>
</organism>
<comment type="caution">
    <text evidence="7">The sequence shown here is derived from an EMBL/GenBank/DDBJ whole genome shotgun (WGS) entry which is preliminary data.</text>
</comment>
<name>A0A066VAR2_TILAU</name>
<comment type="subcellular location">
    <subcellularLocation>
        <location evidence="1">Mitochondrion</location>
    </subcellularLocation>
</comment>
<keyword evidence="2" id="KW-0812">Transmembrane</keyword>
<protein>
    <recommendedName>
        <fullName evidence="6">HIG1 domain-containing protein</fullName>
    </recommendedName>
</protein>
<dbReference type="EMBL" id="JMSN01000116">
    <property type="protein sequence ID" value="KDN38571.1"/>
    <property type="molecule type" value="Genomic_DNA"/>
</dbReference>
<keyword evidence="4" id="KW-0472">Membrane</keyword>
<dbReference type="RefSeq" id="XP_013240763.1">
    <property type="nucleotide sequence ID" value="XM_013385309.1"/>
</dbReference>
<evidence type="ECO:0000256" key="5">
    <source>
        <dbReference type="SAM" id="MobiDB-lite"/>
    </source>
</evidence>
<dbReference type="PANTHER" id="PTHR28018:SF3">
    <property type="entry name" value="RESPIRATORY SUPERCOMPLEX FACTOR 2, MITOCHONDRIAL"/>
    <property type="match status" value="1"/>
</dbReference>
<feature type="compositionally biased region" description="Low complexity" evidence="5">
    <location>
        <begin position="216"/>
        <end position="231"/>
    </location>
</feature>
<sequence>MSFGTHAEHGNAEYRQEQYNATLRGAAKGSLFGLAVATPTAYMLQRSWAPFRALNLPVKSFFVMSATVMTGVICADKAGIAFNKEHYSDQGAKNMKRYATHAEREWDQLSTADKALTWTKENKVGIVAGSWVASMAGTFAFIQTQPLSFAQKLVQARVWAQGLTLASLVGMAAITQIPSAGDRIIESHLHAKEHSWKDYIPQEMGEELGTNKDASSKSSNRSSANANTETE</sequence>
<accession>A0A066VAR2</accession>
<dbReference type="Proteomes" id="UP000027361">
    <property type="component" value="Unassembled WGS sequence"/>
</dbReference>
<keyword evidence="3" id="KW-1133">Transmembrane helix</keyword>
<dbReference type="STRING" id="1037660.A0A066VAR2"/>
<dbReference type="GO" id="GO:0005739">
    <property type="term" value="C:mitochondrion"/>
    <property type="evidence" value="ECO:0007669"/>
    <property type="project" value="UniProtKB-SubCell"/>
</dbReference>
<keyword evidence="8" id="KW-1185">Reference proteome</keyword>
<evidence type="ECO:0000256" key="3">
    <source>
        <dbReference type="ARBA" id="ARBA00022989"/>
    </source>
</evidence>
<dbReference type="InParanoid" id="A0A066VAR2"/>
<dbReference type="OrthoDB" id="1915122at2759"/>
<dbReference type="InterPro" id="IPR040153">
    <property type="entry name" value="Rcf2"/>
</dbReference>
<reference evidence="7 8" key="1">
    <citation type="submission" date="2014-05" db="EMBL/GenBank/DDBJ databases">
        <title>Draft genome sequence of a rare smut relative, Tilletiaria anomala UBC 951.</title>
        <authorList>
            <consortium name="DOE Joint Genome Institute"/>
            <person name="Toome M."/>
            <person name="Kuo A."/>
            <person name="Henrissat B."/>
            <person name="Lipzen A."/>
            <person name="Tritt A."/>
            <person name="Yoshinaga Y."/>
            <person name="Zane M."/>
            <person name="Barry K."/>
            <person name="Grigoriev I.V."/>
            <person name="Spatafora J.W."/>
            <person name="Aimea M.C."/>
        </authorList>
    </citation>
    <scope>NUCLEOTIDE SEQUENCE [LARGE SCALE GENOMIC DNA]</scope>
    <source>
        <strain evidence="7 8">UBC 951</strain>
    </source>
</reference>
<evidence type="ECO:0000259" key="6">
    <source>
        <dbReference type="PROSITE" id="PS51503"/>
    </source>
</evidence>
<dbReference type="AlphaFoldDB" id="A0A066VAR2"/>
<dbReference type="HOGENOM" id="CLU_079101_0_0_1"/>
<evidence type="ECO:0000256" key="2">
    <source>
        <dbReference type="ARBA" id="ARBA00022692"/>
    </source>
</evidence>
<feature type="domain" description="HIG1" evidence="6">
    <location>
        <begin position="96"/>
        <end position="186"/>
    </location>
</feature>
<dbReference type="GeneID" id="25265246"/>
<evidence type="ECO:0000313" key="8">
    <source>
        <dbReference type="Proteomes" id="UP000027361"/>
    </source>
</evidence>
<feature type="region of interest" description="Disordered" evidence="5">
    <location>
        <begin position="200"/>
        <end position="231"/>
    </location>
</feature>
<dbReference type="OMA" id="LWMDMVE"/>
<proteinExistence type="predicted"/>
<dbReference type="GO" id="GO:0033617">
    <property type="term" value="P:mitochondrial respiratory chain complex IV assembly"/>
    <property type="evidence" value="ECO:0007669"/>
    <property type="project" value="TreeGrafter"/>
</dbReference>
<evidence type="ECO:0000313" key="7">
    <source>
        <dbReference type="EMBL" id="KDN38571.1"/>
    </source>
</evidence>
<evidence type="ECO:0000256" key="1">
    <source>
        <dbReference type="ARBA" id="ARBA00004173"/>
    </source>
</evidence>
<dbReference type="PANTHER" id="PTHR28018">
    <property type="entry name" value="RESPIRATORY SUPERCOMPLEX FACTOR 2, MITOCHONDRIAL"/>
    <property type="match status" value="1"/>
</dbReference>
<dbReference type="InterPro" id="IPR007667">
    <property type="entry name" value="Hypoxia_induced_domain"/>
</dbReference>
<dbReference type="Pfam" id="PF04588">
    <property type="entry name" value="HIG_1_N"/>
    <property type="match status" value="1"/>
</dbReference>